<dbReference type="EMBL" id="BMXR01000001">
    <property type="protein sequence ID" value="GGX40187.1"/>
    <property type="molecule type" value="Genomic_DNA"/>
</dbReference>
<feature type="domain" description="HTH marR-type" evidence="1">
    <location>
        <begin position="58"/>
        <end position="89"/>
    </location>
</feature>
<organism evidence="2 3">
    <name type="scientific">Saccharospirillum salsuginis</name>
    <dbReference type="NCBI Taxonomy" id="418750"/>
    <lineage>
        <taxon>Bacteria</taxon>
        <taxon>Pseudomonadati</taxon>
        <taxon>Pseudomonadota</taxon>
        <taxon>Gammaproteobacteria</taxon>
        <taxon>Oceanospirillales</taxon>
        <taxon>Saccharospirillaceae</taxon>
        <taxon>Saccharospirillum</taxon>
    </lineage>
</organism>
<dbReference type="Gene3D" id="1.10.10.10">
    <property type="entry name" value="Winged helix-like DNA-binding domain superfamily/Winged helix DNA-binding domain"/>
    <property type="match status" value="1"/>
</dbReference>
<sequence length="155" mass="17088">MSTKFTSESLSLPLARETAALTERIMARLCHQLSDQGFEMITPSALIFLSKLDCSDAIASVLARELGVSRQRIAKTVKDMKQAGYVEQEVGIGKRKSLSLTEKGRRVTLSARRLFSELDQAIVSTDPSIRLSETLESVRQLDAVMADLNAKDQIS</sequence>
<dbReference type="InterPro" id="IPR036390">
    <property type="entry name" value="WH_DNA-bd_sf"/>
</dbReference>
<dbReference type="InterPro" id="IPR036388">
    <property type="entry name" value="WH-like_DNA-bd_sf"/>
</dbReference>
<dbReference type="AlphaFoldDB" id="A0A918N6Q1"/>
<proteinExistence type="predicted"/>
<evidence type="ECO:0000313" key="2">
    <source>
        <dbReference type="EMBL" id="GGX40187.1"/>
    </source>
</evidence>
<reference evidence="2" key="2">
    <citation type="submission" date="2020-09" db="EMBL/GenBank/DDBJ databases">
        <authorList>
            <person name="Sun Q."/>
            <person name="Kim S."/>
        </authorList>
    </citation>
    <scope>NUCLEOTIDE SEQUENCE</scope>
    <source>
        <strain evidence="2">KCTC 22169</strain>
    </source>
</reference>
<reference evidence="2" key="1">
    <citation type="journal article" date="2014" name="Int. J. Syst. Evol. Microbiol.">
        <title>Complete genome sequence of Corynebacterium casei LMG S-19264T (=DSM 44701T), isolated from a smear-ripened cheese.</title>
        <authorList>
            <consortium name="US DOE Joint Genome Institute (JGI-PGF)"/>
            <person name="Walter F."/>
            <person name="Albersmeier A."/>
            <person name="Kalinowski J."/>
            <person name="Ruckert C."/>
        </authorList>
    </citation>
    <scope>NUCLEOTIDE SEQUENCE</scope>
    <source>
        <strain evidence="2">KCTC 22169</strain>
    </source>
</reference>
<dbReference type="SUPFAM" id="SSF46785">
    <property type="entry name" value="Winged helix' DNA-binding domain"/>
    <property type="match status" value="1"/>
</dbReference>
<dbReference type="InterPro" id="IPR000835">
    <property type="entry name" value="HTH_MarR-typ"/>
</dbReference>
<gene>
    <name evidence="2" type="ORF">GCM10007392_03570</name>
</gene>
<comment type="caution">
    <text evidence="2">The sequence shown here is derived from an EMBL/GenBank/DDBJ whole genome shotgun (WGS) entry which is preliminary data.</text>
</comment>
<keyword evidence="3" id="KW-1185">Reference proteome</keyword>
<dbReference type="Proteomes" id="UP000626148">
    <property type="component" value="Unassembled WGS sequence"/>
</dbReference>
<dbReference type="GO" id="GO:0003700">
    <property type="term" value="F:DNA-binding transcription factor activity"/>
    <property type="evidence" value="ECO:0007669"/>
    <property type="project" value="InterPro"/>
</dbReference>
<accession>A0A918N6Q1</accession>
<evidence type="ECO:0000313" key="3">
    <source>
        <dbReference type="Proteomes" id="UP000626148"/>
    </source>
</evidence>
<name>A0A918N6Q1_9GAMM</name>
<evidence type="ECO:0000259" key="1">
    <source>
        <dbReference type="Pfam" id="PF12802"/>
    </source>
</evidence>
<dbReference type="Pfam" id="PF12802">
    <property type="entry name" value="MarR_2"/>
    <property type="match status" value="1"/>
</dbReference>
<protein>
    <recommendedName>
        <fullName evidence="1">HTH marR-type domain-containing protein</fullName>
    </recommendedName>
</protein>
<dbReference type="RefSeq" id="WP_189606770.1">
    <property type="nucleotide sequence ID" value="NZ_BMXR01000001.1"/>
</dbReference>